<name>A0ABS8ALN4_9BACT</name>
<protein>
    <submittedName>
        <fullName evidence="3">IS3 family transposase</fullName>
    </submittedName>
</protein>
<dbReference type="Proteomes" id="UP001165297">
    <property type="component" value="Unassembled WGS sequence"/>
</dbReference>
<dbReference type="InterPro" id="IPR025948">
    <property type="entry name" value="HTH-like_dom"/>
</dbReference>
<comment type="caution">
    <text evidence="3">The sequence shown here is derived from an EMBL/GenBank/DDBJ whole genome shotgun (WGS) entry which is preliminary data.</text>
</comment>
<evidence type="ECO:0000259" key="2">
    <source>
        <dbReference type="Pfam" id="PF13276"/>
    </source>
</evidence>
<dbReference type="Pfam" id="PF13276">
    <property type="entry name" value="HTH_21"/>
    <property type="match status" value="1"/>
</dbReference>
<accession>A0ABS8ALN4</accession>
<feature type="region of interest" description="Disordered" evidence="1">
    <location>
        <begin position="45"/>
        <end position="114"/>
    </location>
</feature>
<feature type="domain" description="HTH-like" evidence="2">
    <location>
        <begin position="1"/>
        <end position="48"/>
    </location>
</feature>
<sequence length="114" mass="12890">MREAFAHHSQRYGTRRLRAEVQAHGHAVGRWRIRRLLRAHGLRAQQPHSFGPRHPFQPSRVRCPQPLARPSGPDRPQPGVGGPRHMLAPARRRLAVPGRLARPQLAQNRGLGRA</sequence>
<evidence type="ECO:0000256" key="1">
    <source>
        <dbReference type="SAM" id="MobiDB-lite"/>
    </source>
</evidence>
<evidence type="ECO:0000313" key="4">
    <source>
        <dbReference type="Proteomes" id="UP001165297"/>
    </source>
</evidence>
<gene>
    <name evidence="3" type="ORF">LGH70_22695</name>
</gene>
<evidence type="ECO:0000313" key="3">
    <source>
        <dbReference type="EMBL" id="MCB2380419.1"/>
    </source>
</evidence>
<keyword evidence="4" id="KW-1185">Reference proteome</keyword>
<dbReference type="RefSeq" id="WP_226190339.1">
    <property type="nucleotide sequence ID" value="NZ_JAJADQ010000017.1"/>
</dbReference>
<reference evidence="3" key="1">
    <citation type="submission" date="2021-10" db="EMBL/GenBank/DDBJ databases">
        <authorList>
            <person name="Dean J.D."/>
            <person name="Kim M.K."/>
            <person name="Newey C.N."/>
            <person name="Stoker T.S."/>
            <person name="Thompson D.W."/>
            <person name="Grose J.H."/>
        </authorList>
    </citation>
    <scope>NUCLEOTIDE SEQUENCE</scope>
    <source>
        <strain evidence="3">BT635</strain>
    </source>
</reference>
<proteinExistence type="predicted"/>
<dbReference type="EMBL" id="JAJADQ010000017">
    <property type="protein sequence ID" value="MCB2380419.1"/>
    <property type="molecule type" value="Genomic_DNA"/>
</dbReference>
<organism evidence="3 4">
    <name type="scientific">Hymenobacter nitidus</name>
    <dbReference type="NCBI Taxonomy" id="2880929"/>
    <lineage>
        <taxon>Bacteria</taxon>
        <taxon>Pseudomonadati</taxon>
        <taxon>Bacteroidota</taxon>
        <taxon>Cytophagia</taxon>
        <taxon>Cytophagales</taxon>
        <taxon>Hymenobacteraceae</taxon>
        <taxon>Hymenobacter</taxon>
    </lineage>
</organism>